<feature type="compositionally biased region" description="Basic residues" evidence="1">
    <location>
        <begin position="37"/>
        <end position="52"/>
    </location>
</feature>
<feature type="domain" description="HTH merR-type" evidence="2">
    <location>
        <begin position="1"/>
        <end position="36"/>
    </location>
</feature>
<evidence type="ECO:0000313" key="3">
    <source>
        <dbReference type="EMBL" id="MEH0563314.1"/>
    </source>
</evidence>
<dbReference type="InterPro" id="IPR009061">
    <property type="entry name" value="DNA-bd_dom_put_sf"/>
</dbReference>
<evidence type="ECO:0000313" key="4">
    <source>
        <dbReference type="Proteomes" id="UP001382181"/>
    </source>
</evidence>
<dbReference type="Pfam" id="PF00376">
    <property type="entry name" value="MerR"/>
    <property type="match status" value="1"/>
</dbReference>
<dbReference type="SUPFAM" id="SSF46955">
    <property type="entry name" value="Putative DNA-binding domain"/>
    <property type="match status" value="1"/>
</dbReference>
<dbReference type="Gene3D" id="1.10.1660.10">
    <property type="match status" value="1"/>
</dbReference>
<gene>
    <name evidence="3" type="ORF">QBA37_29385</name>
</gene>
<dbReference type="Proteomes" id="UP001382181">
    <property type="component" value="Unassembled WGS sequence"/>
</dbReference>
<dbReference type="PROSITE" id="PS50937">
    <property type="entry name" value="HTH_MERR_2"/>
    <property type="match status" value="1"/>
</dbReference>
<reference evidence="3 4" key="1">
    <citation type="submission" date="2023-04" db="EMBL/GenBank/DDBJ databases">
        <title>Genomic diversity of scab-causing Streptomyces spp. in the province of Quebec, Canada.</title>
        <authorList>
            <person name="Biessy A."/>
            <person name="Cadieux M."/>
            <person name="Ciotola M."/>
            <person name="Filion M."/>
        </authorList>
    </citation>
    <scope>NUCLEOTIDE SEQUENCE [LARGE SCALE GENOMIC DNA]</scope>
    <source>
        <strain evidence="3 4">B21-103</strain>
    </source>
</reference>
<evidence type="ECO:0000259" key="2">
    <source>
        <dbReference type="PROSITE" id="PS50937"/>
    </source>
</evidence>
<dbReference type="SMART" id="SM00422">
    <property type="entry name" value="HTH_MERR"/>
    <property type="match status" value="1"/>
</dbReference>
<comment type="caution">
    <text evidence="3">The sequence shown here is derived from an EMBL/GenBank/DDBJ whole genome shotgun (WGS) entry which is preliminary data.</text>
</comment>
<keyword evidence="3" id="KW-0238">DNA-binding</keyword>
<proteinExistence type="predicted"/>
<feature type="region of interest" description="Disordered" evidence="1">
    <location>
        <begin position="29"/>
        <end position="63"/>
    </location>
</feature>
<protein>
    <submittedName>
        <fullName evidence="3">MerR family DNA-binding transcriptional regulator</fullName>
    </submittedName>
</protein>
<dbReference type="GO" id="GO:0003677">
    <property type="term" value="F:DNA binding"/>
    <property type="evidence" value="ECO:0007669"/>
    <property type="project" value="UniProtKB-KW"/>
</dbReference>
<name>A0ABU8ABA4_9ACTN</name>
<evidence type="ECO:0000256" key="1">
    <source>
        <dbReference type="SAM" id="MobiDB-lite"/>
    </source>
</evidence>
<organism evidence="3 4">
    <name type="scientific">Streptomyces silvae</name>
    <dbReference type="NCBI Taxonomy" id="2803812"/>
    <lineage>
        <taxon>Bacteria</taxon>
        <taxon>Bacillati</taxon>
        <taxon>Actinomycetota</taxon>
        <taxon>Actinomycetes</taxon>
        <taxon>Kitasatosporales</taxon>
        <taxon>Streptomycetaceae</taxon>
        <taxon>Streptomyces</taxon>
    </lineage>
</organism>
<dbReference type="InterPro" id="IPR000551">
    <property type="entry name" value="MerR-type_HTH_dom"/>
</dbReference>
<keyword evidence="4" id="KW-1185">Reference proteome</keyword>
<accession>A0ABU8ABA4</accession>
<dbReference type="EMBL" id="JARUMK010000001">
    <property type="protein sequence ID" value="MEH0563314.1"/>
    <property type="molecule type" value="Genomic_DNA"/>
</dbReference>
<sequence>MRISQLAERSGVPATTLRFYEGAGLLPADRTPAGYRGVRRGRGRAAGVHRRGQAPGAATGGDR</sequence>